<dbReference type="EC" id="4.1.1.97" evidence="3"/>
<evidence type="ECO:0000256" key="5">
    <source>
        <dbReference type="ARBA" id="ARBA00022793"/>
    </source>
</evidence>
<accession>A0A1E7R9F0</accession>
<dbReference type="Pfam" id="PF09349">
    <property type="entry name" value="OHCU_decarbox"/>
    <property type="match status" value="1"/>
</dbReference>
<evidence type="ECO:0000313" key="9">
    <source>
        <dbReference type="Proteomes" id="UP000185895"/>
    </source>
</evidence>
<evidence type="ECO:0000256" key="2">
    <source>
        <dbReference type="ARBA" id="ARBA00004754"/>
    </source>
</evidence>
<keyword evidence="5" id="KW-0210">Decarboxylase</keyword>
<dbReference type="EMBL" id="MKKK01000023">
    <property type="protein sequence ID" value="OEY95887.1"/>
    <property type="molecule type" value="Genomic_DNA"/>
</dbReference>
<keyword evidence="6" id="KW-0456">Lyase</keyword>
<dbReference type="AlphaFoldDB" id="A0A1E7R9F0"/>
<comment type="catalytic activity">
    <reaction evidence="1">
        <text>5-hydroxy-2-oxo-4-ureido-2,5-dihydro-1H-imidazole-5-carboxylate + H(+) = (S)-allantoin + CO2</text>
        <dbReference type="Rhea" id="RHEA:26301"/>
        <dbReference type="ChEBI" id="CHEBI:15378"/>
        <dbReference type="ChEBI" id="CHEBI:15678"/>
        <dbReference type="ChEBI" id="CHEBI:16526"/>
        <dbReference type="ChEBI" id="CHEBI:58639"/>
        <dbReference type="EC" id="4.1.1.97"/>
    </reaction>
</comment>
<dbReference type="STRING" id="1262585.BJI46_02935"/>
<evidence type="ECO:0000256" key="4">
    <source>
        <dbReference type="ARBA" id="ARBA00022631"/>
    </source>
</evidence>
<evidence type="ECO:0000256" key="3">
    <source>
        <dbReference type="ARBA" id="ARBA00012257"/>
    </source>
</evidence>
<dbReference type="PANTHER" id="PTHR43466">
    <property type="entry name" value="2-OXO-4-HYDROXY-4-CARBOXY-5-UREIDOIMIDAZOLINE DECARBOXYLASE-RELATED"/>
    <property type="match status" value="1"/>
</dbReference>
<dbReference type="InterPro" id="IPR036778">
    <property type="entry name" value="OHCU_decarboxylase_sf"/>
</dbReference>
<protein>
    <recommendedName>
        <fullName evidence="3">2-oxo-4-hydroxy-4-carboxy-5-ureidoimidazoline decarboxylase</fullName>
        <ecNumber evidence="3">4.1.1.97</ecNumber>
    </recommendedName>
</protein>
<dbReference type="NCBIfam" id="NF010372">
    <property type="entry name" value="PRK13798.1"/>
    <property type="match status" value="1"/>
</dbReference>
<keyword evidence="9" id="KW-1185">Reference proteome</keyword>
<dbReference type="InterPro" id="IPR017595">
    <property type="entry name" value="OHCU_decarboxylase-2"/>
</dbReference>
<dbReference type="RefSeq" id="WP_070069922.1">
    <property type="nucleotide sequence ID" value="NZ_MKKK01000023.1"/>
</dbReference>
<evidence type="ECO:0000259" key="7">
    <source>
        <dbReference type="Pfam" id="PF09349"/>
    </source>
</evidence>
<reference evidence="8 9" key="1">
    <citation type="submission" date="2016-09" db="EMBL/GenBank/DDBJ databases">
        <authorList>
            <person name="Capua I."/>
            <person name="De Benedictis P."/>
            <person name="Joannis T."/>
            <person name="Lombin L.H."/>
            <person name="Cattoli G."/>
        </authorList>
    </citation>
    <scope>NUCLEOTIDE SEQUENCE [LARGE SCALE GENOMIC DNA]</scope>
    <source>
        <strain evidence="8 9">ANC 4671</strain>
    </source>
</reference>
<gene>
    <name evidence="8" type="ORF">BJI46_02935</name>
</gene>
<dbReference type="PANTHER" id="PTHR43466:SF1">
    <property type="entry name" value="2-OXO-4-HYDROXY-4-CARBOXY-5-UREIDOIMIDAZOLINE DECARBOXYLASE-RELATED"/>
    <property type="match status" value="1"/>
</dbReference>
<feature type="domain" description="Oxo-4-hydroxy-4-carboxy-5-ureidoimidazoline decarboxylase" evidence="7">
    <location>
        <begin position="7"/>
        <end position="162"/>
    </location>
</feature>
<comment type="pathway">
    <text evidence="2">Purine metabolism; urate degradation; (S)-allantoin from urate: step 3/3.</text>
</comment>
<evidence type="ECO:0000256" key="6">
    <source>
        <dbReference type="ARBA" id="ARBA00023239"/>
    </source>
</evidence>
<dbReference type="NCBIfam" id="TIGR03180">
    <property type="entry name" value="UraD_2"/>
    <property type="match status" value="1"/>
</dbReference>
<organism evidence="8 9">
    <name type="scientific">Acinetobacter qingfengensis</name>
    <dbReference type="NCBI Taxonomy" id="1262585"/>
    <lineage>
        <taxon>Bacteria</taxon>
        <taxon>Pseudomonadati</taxon>
        <taxon>Pseudomonadota</taxon>
        <taxon>Gammaproteobacteria</taxon>
        <taxon>Moraxellales</taxon>
        <taxon>Moraxellaceae</taxon>
        <taxon>Acinetobacter</taxon>
    </lineage>
</organism>
<proteinExistence type="predicted"/>
<name>A0A1E7R9F0_9GAMM</name>
<keyword evidence="4" id="KW-0659">Purine metabolism</keyword>
<dbReference type="InterPro" id="IPR018020">
    <property type="entry name" value="OHCU_decarboxylase"/>
</dbReference>
<dbReference type="SUPFAM" id="SSF158694">
    <property type="entry name" value="UraD-Like"/>
    <property type="match status" value="1"/>
</dbReference>
<sequence>MHLQAFNQIPEQEAKSILKNCVHIASWVNFLVAQRPFQSIDALYQSAQYHTKQWQWSEVYTALAQHPRIGQKKAAQELSQKEQNFSAQEQGKLELSNTTAQLLLDGNQTYEDQFGFIFLIRAAGRSTEEILSELHRRLKNSDEAEHLEVIQQLAEIAVLRLKQEIIA</sequence>
<dbReference type="Proteomes" id="UP000185895">
    <property type="component" value="Unassembled WGS sequence"/>
</dbReference>
<dbReference type="GO" id="GO:0019628">
    <property type="term" value="P:urate catabolic process"/>
    <property type="evidence" value="ECO:0007669"/>
    <property type="project" value="TreeGrafter"/>
</dbReference>
<evidence type="ECO:0000256" key="1">
    <source>
        <dbReference type="ARBA" id="ARBA00001163"/>
    </source>
</evidence>
<dbReference type="GO" id="GO:0051997">
    <property type="term" value="F:2-oxo-4-hydroxy-4-carboxy-5-ureidoimidazoline decarboxylase activity"/>
    <property type="evidence" value="ECO:0007669"/>
    <property type="project" value="UniProtKB-EC"/>
</dbReference>
<evidence type="ECO:0000313" key="8">
    <source>
        <dbReference type="EMBL" id="OEY95887.1"/>
    </source>
</evidence>
<comment type="caution">
    <text evidence="8">The sequence shown here is derived from an EMBL/GenBank/DDBJ whole genome shotgun (WGS) entry which is preliminary data.</text>
</comment>
<dbReference type="OrthoDB" id="9800909at2"/>
<dbReference type="Gene3D" id="1.10.3330.10">
    <property type="entry name" value="Oxo-4-hydroxy-4-carboxy-5-ureidoimidazoline decarboxylase"/>
    <property type="match status" value="1"/>
</dbReference>
<dbReference type="GO" id="GO:0006144">
    <property type="term" value="P:purine nucleobase metabolic process"/>
    <property type="evidence" value="ECO:0007669"/>
    <property type="project" value="UniProtKB-KW"/>
</dbReference>